<evidence type="ECO:0008006" key="4">
    <source>
        <dbReference type="Google" id="ProtNLM"/>
    </source>
</evidence>
<gene>
    <name evidence="2" type="ORF">MGAL_10B091688</name>
</gene>
<name>A0A8B6DKP0_MYTGA</name>
<evidence type="ECO:0000256" key="1">
    <source>
        <dbReference type="SAM" id="MobiDB-lite"/>
    </source>
</evidence>
<evidence type="ECO:0000313" key="2">
    <source>
        <dbReference type="EMBL" id="VDI20598.1"/>
    </source>
</evidence>
<dbReference type="AlphaFoldDB" id="A0A8B6DKP0"/>
<protein>
    <recommendedName>
        <fullName evidence="4">SH3 domain-containing protein</fullName>
    </recommendedName>
</protein>
<dbReference type="Proteomes" id="UP000596742">
    <property type="component" value="Unassembled WGS sequence"/>
</dbReference>
<feature type="region of interest" description="Disordered" evidence="1">
    <location>
        <begin position="517"/>
        <end position="554"/>
    </location>
</feature>
<sequence>MRSSEEERIFQLLFLLYDVCKDTLLSFFASKYLKNDLTDENISQYISKNKDKLLQQLQKSKCKICSESKAEISCLRFQRELLECFFKVDKSVKKDTHLTVVTSDLLTVKTIEPDELTVSMLHNLLLTAELDSEEREWVGQLYEQRKQFSSMAITEEKFQEIWRKSEEIVLHILKKYSKGQAQIMEKYIKVIKTMLPQWDMVEDAWQLMEKEFHLQDGTLYADISLKLKCRETQYWTTTSEEKFGCEINNNDESDAQDITDRVLSRLLPVLEKHQQEIDIKNKNQTQCILQRLEDMLAGLPSTREYKEFDMEKVKLPSAINELKSPLFVITEENEGLDTSSGNNANKTVNTDSLWARGKGQSDSAFLTPTFKERVYDHDDGHHTLYADFPSVKVKAKNNYVIMIDEKIAASMTEGEIYYLIKQVDDWWEITTLPGASFFIKSECAEIVGPNPRLMTRDPKSIRREFRFPSQKRIESTESDIDGYEVVNIKGGKIEDQEPLYETPWEFSNKHELIRKMGSESGPRAAPRQRTESGPRAAPRQRTEAGPNTLNRQWRRNAVNMKIDSSEIDGYLTPQKIGLALKQKRSMSLPLPQVDTRPQMKIPEVASNAKDKHKN</sequence>
<reference evidence="2" key="1">
    <citation type="submission" date="2018-11" db="EMBL/GenBank/DDBJ databases">
        <authorList>
            <person name="Alioto T."/>
            <person name="Alioto T."/>
        </authorList>
    </citation>
    <scope>NUCLEOTIDE SEQUENCE</scope>
</reference>
<keyword evidence="3" id="KW-1185">Reference proteome</keyword>
<organism evidence="2 3">
    <name type="scientific">Mytilus galloprovincialis</name>
    <name type="common">Mediterranean mussel</name>
    <dbReference type="NCBI Taxonomy" id="29158"/>
    <lineage>
        <taxon>Eukaryota</taxon>
        <taxon>Metazoa</taxon>
        <taxon>Spiralia</taxon>
        <taxon>Lophotrochozoa</taxon>
        <taxon>Mollusca</taxon>
        <taxon>Bivalvia</taxon>
        <taxon>Autobranchia</taxon>
        <taxon>Pteriomorphia</taxon>
        <taxon>Mytilida</taxon>
        <taxon>Mytiloidea</taxon>
        <taxon>Mytilidae</taxon>
        <taxon>Mytilinae</taxon>
        <taxon>Mytilus</taxon>
    </lineage>
</organism>
<comment type="caution">
    <text evidence="2">The sequence shown here is derived from an EMBL/GenBank/DDBJ whole genome shotgun (WGS) entry which is preliminary data.</text>
</comment>
<dbReference type="EMBL" id="UYJE01003591">
    <property type="protein sequence ID" value="VDI20598.1"/>
    <property type="molecule type" value="Genomic_DNA"/>
</dbReference>
<evidence type="ECO:0000313" key="3">
    <source>
        <dbReference type="Proteomes" id="UP000596742"/>
    </source>
</evidence>
<dbReference type="OrthoDB" id="10312321at2759"/>
<accession>A0A8B6DKP0</accession>
<feature type="region of interest" description="Disordered" evidence="1">
    <location>
        <begin position="581"/>
        <end position="614"/>
    </location>
</feature>
<proteinExistence type="predicted"/>